<dbReference type="AlphaFoldDB" id="A0A939PM84"/>
<protein>
    <submittedName>
        <fullName evidence="4">ABC transporter substrate-binding protein</fullName>
    </submittedName>
</protein>
<evidence type="ECO:0000259" key="3">
    <source>
        <dbReference type="Pfam" id="PF13458"/>
    </source>
</evidence>
<dbReference type="InterPro" id="IPR051010">
    <property type="entry name" value="BCAA_transport"/>
</dbReference>
<gene>
    <name evidence="4" type="ORF">J4573_50470</name>
</gene>
<dbReference type="InterPro" id="IPR028081">
    <property type="entry name" value="Leu-bd"/>
</dbReference>
<sequence>MNTTGTGQLRVGACLSLTGKHARFGKQARAGLEIWQESEQGVSLIIEDDQSDRRGFDAVFCRLAAKCDLLLGPYSTQLMRRAGETAAQLDRLVWNHGGSGDDVEAAHPGHVVSVLTPTSRYAESFLRRLVVNERPDRLWIIHGKGSFGRQVTDGADSFARKLGLNTARLGPGEDLPAEDVDSNWALLCAASFEEDVDTVTRARGLNAPPKTVCAVAAGVREFGEAVGEAEGIYGIGQWFPGAGGRAELGLDEGAFLDAYRKRMATLPDYPAAQAVATAAIATHCARLANSTSRDSLWNAASQLDTTTLFGRFNIDPSNGVQVGHEPSLVRWGSDGPEAVS</sequence>
<dbReference type="Pfam" id="PF13458">
    <property type="entry name" value="Peripla_BP_6"/>
    <property type="match status" value="1"/>
</dbReference>
<accession>A0A939PM84</accession>
<evidence type="ECO:0000313" key="4">
    <source>
        <dbReference type="EMBL" id="MBO2455381.1"/>
    </source>
</evidence>
<feature type="domain" description="Leucine-binding protein" evidence="3">
    <location>
        <begin position="9"/>
        <end position="335"/>
    </location>
</feature>
<dbReference type="PANTHER" id="PTHR30483:SF37">
    <property type="entry name" value="ABC TRANSPORTER SUBSTRATE-BINDING PROTEIN"/>
    <property type="match status" value="1"/>
</dbReference>
<comment type="similarity">
    <text evidence="1">Belongs to the leucine-binding protein family.</text>
</comment>
<dbReference type="Proteomes" id="UP000669179">
    <property type="component" value="Unassembled WGS sequence"/>
</dbReference>
<dbReference type="PANTHER" id="PTHR30483">
    <property type="entry name" value="LEUCINE-SPECIFIC-BINDING PROTEIN"/>
    <property type="match status" value="1"/>
</dbReference>
<name>A0A939PM84_9ACTN</name>
<reference evidence="4" key="1">
    <citation type="submission" date="2021-03" db="EMBL/GenBank/DDBJ databases">
        <authorList>
            <person name="Kanchanasin P."/>
            <person name="Saeng-In P."/>
            <person name="Phongsopitanun W."/>
            <person name="Yuki M."/>
            <person name="Kudo T."/>
            <person name="Ohkuma M."/>
            <person name="Tanasupawat S."/>
        </authorList>
    </citation>
    <scope>NUCLEOTIDE SEQUENCE</scope>
    <source>
        <strain evidence="4">GKU 128</strain>
    </source>
</reference>
<proteinExistence type="inferred from homology"/>
<keyword evidence="2" id="KW-0732">Signal</keyword>
<comment type="caution">
    <text evidence="4">The sequence shown here is derived from an EMBL/GenBank/DDBJ whole genome shotgun (WGS) entry which is preliminary data.</text>
</comment>
<evidence type="ECO:0000256" key="2">
    <source>
        <dbReference type="ARBA" id="ARBA00022729"/>
    </source>
</evidence>
<evidence type="ECO:0000313" key="5">
    <source>
        <dbReference type="Proteomes" id="UP000669179"/>
    </source>
</evidence>
<dbReference type="SUPFAM" id="SSF53822">
    <property type="entry name" value="Periplasmic binding protein-like I"/>
    <property type="match status" value="1"/>
</dbReference>
<organism evidence="4 5">
    <name type="scientific">Actinomadura barringtoniae</name>
    <dbReference type="NCBI Taxonomy" id="1427535"/>
    <lineage>
        <taxon>Bacteria</taxon>
        <taxon>Bacillati</taxon>
        <taxon>Actinomycetota</taxon>
        <taxon>Actinomycetes</taxon>
        <taxon>Streptosporangiales</taxon>
        <taxon>Thermomonosporaceae</taxon>
        <taxon>Actinomadura</taxon>
    </lineage>
</organism>
<dbReference type="RefSeq" id="WP_208263609.1">
    <property type="nucleotide sequence ID" value="NZ_JAGEOJ010000036.1"/>
</dbReference>
<dbReference type="InterPro" id="IPR028082">
    <property type="entry name" value="Peripla_BP_I"/>
</dbReference>
<dbReference type="Gene3D" id="3.40.50.2300">
    <property type="match status" value="2"/>
</dbReference>
<keyword evidence="5" id="KW-1185">Reference proteome</keyword>
<evidence type="ECO:0000256" key="1">
    <source>
        <dbReference type="ARBA" id="ARBA00010062"/>
    </source>
</evidence>
<dbReference type="EMBL" id="JAGEOJ010000036">
    <property type="protein sequence ID" value="MBO2455381.1"/>
    <property type="molecule type" value="Genomic_DNA"/>
</dbReference>